<feature type="compositionally biased region" description="Low complexity" evidence="1">
    <location>
        <begin position="226"/>
        <end position="242"/>
    </location>
</feature>
<feature type="compositionally biased region" description="Basic and acidic residues" evidence="1">
    <location>
        <begin position="255"/>
        <end position="265"/>
    </location>
</feature>
<gene>
    <name evidence="2" type="ORF">C7212DRAFT_363466</name>
</gene>
<reference evidence="2 3" key="1">
    <citation type="submission" date="2018-03" db="EMBL/GenBank/DDBJ databases">
        <title>Genomes of Pezizomycetes fungi and the evolution of truffles.</title>
        <authorList>
            <person name="Murat C."/>
            <person name="Payen T."/>
            <person name="Noel B."/>
            <person name="Kuo A."/>
            <person name="Martin F.M."/>
        </authorList>
    </citation>
    <scope>NUCLEOTIDE SEQUENCE [LARGE SCALE GENOMIC DNA]</scope>
    <source>
        <strain evidence="2">091103-1</strain>
    </source>
</reference>
<evidence type="ECO:0000313" key="2">
    <source>
        <dbReference type="EMBL" id="PWW76869.1"/>
    </source>
</evidence>
<comment type="caution">
    <text evidence="2">The sequence shown here is derived from an EMBL/GenBank/DDBJ whole genome shotgun (WGS) entry which is preliminary data.</text>
</comment>
<evidence type="ECO:0000256" key="1">
    <source>
        <dbReference type="SAM" id="MobiDB-lite"/>
    </source>
</evidence>
<proteinExistence type="predicted"/>
<organism evidence="2 3">
    <name type="scientific">Tuber magnatum</name>
    <name type="common">white Piedmont truffle</name>
    <dbReference type="NCBI Taxonomy" id="42249"/>
    <lineage>
        <taxon>Eukaryota</taxon>
        <taxon>Fungi</taxon>
        <taxon>Dikarya</taxon>
        <taxon>Ascomycota</taxon>
        <taxon>Pezizomycotina</taxon>
        <taxon>Pezizomycetes</taxon>
        <taxon>Pezizales</taxon>
        <taxon>Tuberaceae</taxon>
        <taxon>Tuber</taxon>
    </lineage>
</organism>
<keyword evidence="3" id="KW-1185">Reference proteome</keyword>
<sequence>MSSRVIFRSDHEGLYQERPLYCPIYECRSFIPQARIDSRGVGTCIRCAAQSCCFCGKLGVHTNHLNCPVVIHMMEEQSSSDQEFAHLYRAMSRHGRWADMEGSVYGDGQAGATPPVPLSIGVGGGLARAAEAMIAQAAGNSGSLVSRLSLSANFFGAREGLDGDRAAAPICPPMPDPYRLHSARDIRPPPIIEIPTGASLPAPTRPASGSALGVRGEGSPAPAPVAPTEASPSPSPAPSAAANADHTHRGRSRPRLAESLRRQMPDQDQVEIQRNRQRFAMLRRVRQREYHRVVGSGFTYG</sequence>
<dbReference type="OrthoDB" id="5472794at2759"/>
<dbReference type="Proteomes" id="UP000246991">
    <property type="component" value="Unassembled WGS sequence"/>
</dbReference>
<name>A0A317SR35_9PEZI</name>
<feature type="region of interest" description="Disordered" evidence="1">
    <location>
        <begin position="191"/>
        <end position="268"/>
    </location>
</feature>
<dbReference type="EMBL" id="PYWC01000029">
    <property type="protein sequence ID" value="PWW76869.1"/>
    <property type="molecule type" value="Genomic_DNA"/>
</dbReference>
<evidence type="ECO:0000313" key="3">
    <source>
        <dbReference type="Proteomes" id="UP000246991"/>
    </source>
</evidence>
<dbReference type="AlphaFoldDB" id="A0A317SR35"/>
<accession>A0A317SR35</accession>
<protein>
    <submittedName>
        <fullName evidence="2">Uncharacterized protein</fullName>
    </submittedName>
</protein>